<sequence>MKNLLICSLLSLAALTACGGEKAAEEKAAAGQTAAADAQDNANEGGETAAAKLGTAANAPWKSYQCADGKIAEARYFLENGKPAAEVKAEGVDLTLVFSDEGSNEDLNSFSNGRYTWNIGNEVGTDYYREHNGFLVAHEEREIMGEATLVDNIVVRNCEPV</sequence>
<dbReference type="OrthoDB" id="8607337at2"/>
<dbReference type="RefSeq" id="WP_004283189.1">
    <property type="nucleotide sequence ID" value="NZ_CAUJRG010000007.1"/>
</dbReference>
<organism evidence="2 3">
    <name type="scientific">Neisseria weaveri</name>
    <dbReference type="NCBI Taxonomy" id="28091"/>
    <lineage>
        <taxon>Bacteria</taxon>
        <taxon>Pseudomonadati</taxon>
        <taxon>Pseudomonadota</taxon>
        <taxon>Betaproteobacteria</taxon>
        <taxon>Neisseriales</taxon>
        <taxon>Neisseriaceae</taxon>
        <taxon>Neisseria</taxon>
    </lineage>
</organism>
<evidence type="ECO:0008006" key="4">
    <source>
        <dbReference type="Google" id="ProtNLM"/>
    </source>
</evidence>
<keyword evidence="3" id="KW-1185">Reference proteome</keyword>
<evidence type="ECO:0000256" key="1">
    <source>
        <dbReference type="SAM" id="SignalP"/>
    </source>
</evidence>
<feature type="chain" id="PRO_5019379686" description="Lipoprotein" evidence="1">
    <location>
        <begin position="20"/>
        <end position="161"/>
    </location>
</feature>
<proteinExistence type="predicted"/>
<dbReference type="PROSITE" id="PS51257">
    <property type="entry name" value="PROKAR_LIPOPROTEIN"/>
    <property type="match status" value="1"/>
</dbReference>
<evidence type="ECO:0000313" key="2">
    <source>
        <dbReference type="EMBL" id="VEJ50917.1"/>
    </source>
</evidence>
<reference evidence="2 3" key="1">
    <citation type="submission" date="2018-12" db="EMBL/GenBank/DDBJ databases">
        <authorList>
            <consortium name="Pathogen Informatics"/>
        </authorList>
    </citation>
    <scope>NUCLEOTIDE SEQUENCE [LARGE SCALE GENOMIC DNA]</scope>
    <source>
        <strain evidence="2 3">NCTC12742</strain>
    </source>
</reference>
<dbReference type="EMBL" id="LR134533">
    <property type="protein sequence ID" value="VEJ50917.1"/>
    <property type="molecule type" value="Genomic_DNA"/>
</dbReference>
<dbReference type="AlphaFoldDB" id="A0A448VMD2"/>
<keyword evidence="1" id="KW-0732">Signal</keyword>
<feature type="signal peptide" evidence="1">
    <location>
        <begin position="1"/>
        <end position="19"/>
    </location>
</feature>
<gene>
    <name evidence="2" type="ORF">NCTC12742_00938</name>
</gene>
<evidence type="ECO:0000313" key="3">
    <source>
        <dbReference type="Proteomes" id="UP000272771"/>
    </source>
</evidence>
<protein>
    <recommendedName>
        <fullName evidence="4">Lipoprotein</fullName>
    </recommendedName>
</protein>
<dbReference type="Proteomes" id="UP000272771">
    <property type="component" value="Chromosome"/>
</dbReference>
<accession>A0A448VMD2</accession>
<name>A0A448VMD2_9NEIS</name>